<dbReference type="EMBL" id="CP036348">
    <property type="protein sequence ID" value="QDV68618.1"/>
    <property type="molecule type" value="Genomic_DNA"/>
</dbReference>
<evidence type="ECO:0000313" key="3">
    <source>
        <dbReference type="EMBL" id="QDV68618.1"/>
    </source>
</evidence>
<feature type="chain" id="PRO_5022200770" evidence="1">
    <location>
        <begin position="33"/>
        <end position="501"/>
    </location>
</feature>
<evidence type="ECO:0000256" key="1">
    <source>
        <dbReference type="SAM" id="SignalP"/>
    </source>
</evidence>
<proteinExistence type="predicted"/>
<dbReference type="InterPro" id="IPR029052">
    <property type="entry name" value="Metallo-depent_PP-like"/>
</dbReference>
<keyword evidence="4" id="KW-1185">Reference proteome</keyword>
<keyword evidence="3" id="KW-0378">Hydrolase</keyword>
<dbReference type="RefSeq" id="WP_145094754.1">
    <property type="nucleotide sequence ID" value="NZ_CP036348.1"/>
</dbReference>
<dbReference type="OrthoDB" id="9783365at2"/>
<reference evidence="3 4" key="1">
    <citation type="submission" date="2019-02" db="EMBL/GenBank/DDBJ databases">
        <title>Deep-cultivation of Planctomycetes and their phenomic and genomic characterization uncovers novel biology.</title>
        <authorList>
            <person name="Wiegand S."/>
            <person name="Jogler M."/>
            <person name="Boedeker C."/>
            <person name="Pinto D."/>
            <person name="Vollmers J."/>
            <person name="Rivas-Marin E."/>
            <person name="Kohn T."/>
            <person name="Peeters S.H."/>
            <person name="Heuer A."/>
            <person name="Rast P."/>
            <person name="Oberbeckmann S."/>
            <person name="Bunk B."/>
            <person name="Jeske O."/>
            <person name="Meyerdierks A."/>
            <person name="Storesund J.E."/>
            <person name="Kallscheuer N."/>
            <person name="Luecker S."/>
            <person name="Lage O.M."/>
            <person name="Pohl T."/>
            <person name="Merkel B.J."/>
            <person name="Hornburger P."/>
            <person name="Mueller R.-W."/>
            <person name="Bruemmer F."/>
            <person name="Labrenz M."/>
            <person name="Spormann A.M."/>
            <person name="Op den Camp H."/>
            <person name="Overmann J."/>
            <person name="Amann R."/>
            <person name="Jetten M.S.M."/>
            <person name="Mascher T."/>
            <person name="Medema M.H."/>
            <person name="Devos D.P."/>
            <person name="Kaster A.-K."/>
            <person name="Ovreas L."/>
            <person name="Rohde M."/>
            <person name="Galperin M.Y."/>
            <person name="Jogler C."/>
        </authorList>
    </citation>
    <scope>NUCLEOTIDE SEQUENCE [LARGE SCALE GENOMIC DNA]</scope>
    <source>
        <strain evidence="3 4">Poly24</strain>
    </source>
</reference>
<dbReference type="CDD" id="cd07389">
    <property type="entry name" value="MPP_PhoD"/>
    <property type="match status" value="1"/>
</dbReference>
<dbReference type="AlphaFoldDB" id="A0A518JSW2"/>
<dbReference type="InterPro" id="IPR052900">
    <property type="entry name" value="Phospholipid_Metab_Enz"/>
</dbReference>
<feature type="domain" description="PhoD-like phosphatase metallophosphatase" evidence="2">
    <location>
        <begin position="193"/>
        <end position="428"/>
    </location>
</feature>
<dbReference type="PANTHER" id="PTHR43606:SF1">
    <property type="entry name" value="PHOD-LIKE PHOSPHATASE METALLOPHOSPHATASE DOMAIN-CONTAINING PROTEIN"/>
    <property type="match status" value="1"/>
</dbReference>
<dbReference type="Gene3D" id="3.60.21.70">
    <property type="entry name" value="PhoD-like phosphatase"/>
    <property type="match status" value="1"/>
</dbReference>
<dbReference type="Proteomes" id="UP000315082">
    <property type="component" value="Chromosome"/>
</dbReference>
<dbReference type="InterPro" id="IPR038607">
    <property type="entry name" value="PhoD-like_sf"/>
</dbReference>
<dbReference type="PANTHER" id="PTHR43606">
    <property type="entry name" value="PHOSPHATASE, PUTATIVE (AFU_ORTHOLOGUE AFUA_6G08710)-RELATED"/>
    <property type="match status" value="1"/>
</dbReference>
<accession>A0A518JSW2</accession>
<sequence precursor="true">MPTIVFAHRYLLSCVVLSVGALALSAQPPSPAAAPKAGMGIMVGELTSASANVQLRLTSTDTLVERDLPGLAGTVSFQLYKEGSDQVVGKQILKASEHRDFIARATFKSLIPGTRYRCETELASDTGAVTAGPVARFKTLPATDATAEVRFVVVTGMNYAKFHGDSRIDLKQHRIENNTNLPAPYAGVDKHLGYPALASILKLQPNFFVGTGDNVYYDTPDKPRAKTVVELRQKWHEQFVQPRFRDLFAAVPTYWMIDDHDYRQDDCDNSGNYHPLPVLGRRLMLEQLPVAQADDADAKTYRTFRIGKDLQIWLTENRMYRSDNAMEDGPEKTIWGAEQKAWLMKTLEASDATFKLLISPTPMVGPDDKRKTDNHTNIGGFRTERDQFFAWLKTKQLDKGNFFVICGDRHWQYHAIDPSGIEEFSCGALVDANSRLGRKAGDPASTDSDGLIKQPYLQDPRSGGFLEVVLTPAGDSQPSTLNFRWRDELGVVLHETSKPAK</sequence>
<organism evidence="3 4">
    <name type="scientific">Rosistilla carotiformis</name>
    <dbReference type="NCBI Taxonomy" id="2528017"/>
    <lineage>
        <taxon>Bacteria</taxon>
        <taxon>Pseudomonadati</taxon>
        <taxon>Planctomycetota</taxon>
        <taxon>Planctomycetia</taxon>
        <taxon>Pirellulales</taxon>
        <taxon>Pirellulaceae</taxon>
        <taxon>Rosistilla</taxon>
    </lineage>
</organism>
<dbReference type="Pfam" id="PF09423">
    <property type="entry name" value="PhoD"/>
    <property type="match status" value="1"/>
</dbReference>
<dbReference type="GO" id="GO:0004035">
    <property type="term" value="F:alkaline phosphatase activity"/>
    <property type="evidence" value="ECO:0007669"/>
    <property type="project" value="UniProtKB-EC"/>
</dbReference>
<dbReference type="KEGG" id="rcf:Poly24_23280"/>
<feature type="signal peptide" evidence="1">
    <location>
        <begin position="1"/>
        <end position="32"/>
    </location>
</feature>
<protein>
    <submittedName>
        <fullName evidence="3">Alkaline phosphatase D</fullName>
        <ecNumber evidence="3">3.1.3.1</ecNumber>
    </submittedName>
</protein>
<name>A0A518JSW2_9BACT</name>
<evidence type="ECO:0000259" key="2">
    <source>
        <dbReference type="Pfam" id="PF09423"/>
    </source>
</evidence>
<gene>
    <name evidence="3" type="primary">phoD_1</name>
    <name evidence="3" type="ORF">Poly24_23280</name>
</gene>
<evidence type="ECO:0000313" key="4">
    <source>
        <dbReference type="Proteomes" id="UP000315082"/>
    </source>
</evidence>
<dbReference type="InterPro" id="IPR018946">
    <property type="entry name" value="PhoD-like_MPP"/>
</dbReference>
<dbReference type="SUPFAM" id="SSF56300">
    <property type="entry name" value="Metallo-dependent phosphatases"/>
    <property type="match status" value="1"/>
</dbReference>
<keyword evidence="1" id="KW-0732">Signal</keyword>
<dbReference type="EC" id="3.1.3.1" evidence="3"/>